<proteinExistence type="predicted"/>
<protein>
    <submittedName>
        <fullName evidence="1">Uncharacterized protein</fullName>
    </submittedName>
</protein>
<reference evidence="2" key="1">
    <citation type="submission" date="2014-09" db="EMBL/GenBank/DDBJ databases">
        <authorList>
            <person name="Sharma Rahul"/>
            <person name="Thines Marco"/>
        </authorList>
    </citation>
    <scope>NUCLEOTIDE SEQUENCE [LARGE SCALE GENOMIC DNA]</scope>
</reference>
<dbReference type="EMBL" id="CCYD01000810">
    <property type="protein sequence ID" value="CEG44154.1"/>
    <property type="molecule type" value="Genomic_DNA"/>
</dbReference>
<evidence type="ECO:0000313" key="2">
    <source>
        <dbReference type="Proteomes" id="UP000054928"/>
    </source>
</evidence>
<dbReference type="RefSeq" id="XP_036263290.1">
    <property type="nucleotide sequence ID" value="XM_036407602.1"/>
</dbReference>
<dbReference type="AlphaFoldDB" id="A0A0P1ATX1"/>
<accession>A0A0P1ATX1</accession>
<dbReference type="GeneID" id="59052715"/>
<evidence type="ECO:0000313" key="1">
    <source>
        <dbReference type="EMBL" id="CEG44154.1"/>
    </source>
</evidence>
<name>A0A0P1ATX1_PLAHL</name>
<keyword evidence="2" id="KW-1185">Reference proteome</keyword>
<dbReference type="Proteomes" id="UP000054928">
    <property type="component" value="Unassembled WGS sequence"/>
</dbReference>
<organism evidence="1 2">
    <name type="scientific">Plasmopara halstedii</name>
    <name type="common">Downy mildew of sunflower</name>
    <dbReference type="NCBI Taxonomy" id="4781"/>
    <lineage>
        <taxon>Eukaryota</taxon>
        <taxon>Sar</taxon>
        <taxon>Stramenopiles</taxon>
        <taxon>Oomycota</taxon>
        <taxon>Peronosporomycetes</taxon>
        <taxon>Peronosporales</taxon>
        <taxon>Peronosporaceae</taxon>
        <taxon>Plasmopara</taxon>
    </lineage>
</organism>
<sequence>MSNGLSSVAAKRIVEGGSFDCRLHDQSAAQHFTTQHHTVYFQSSKCLDNTCVRCVRVWKMFIANWYFCIFLRYANITC</sequence>